<feature type="transmembrane region" description="Helical" evidence="11">
    <location>
        <begin position="379"/>
        <end position="402"/>
    </location>
</feature>
<accession>A0A371FUZ9</accession>
<gene>
    <name evidence="12" type="primary">SUC4</name>
    <name evidence="12" type="ORF">CR513_37394</name>
</gene>
<dbReference type="SUPFAM" id="SSF103473">
    <property type="entry name" value="MFS general substrate transporter"/>
    <property type="match status" value="1"/>
</dbReference>
<feature type="transmembrane region" description="Helical" evidence="11">
    <location>
        <begin position="106"/>
        <end position="125"/>
    </location>
</feature>
<dbReference type="GO" id="GO:0005773">
    <property type="term" value="C:vacuole"/>
    <property type="evidence" value="ECO:0007669"/>
    <property type="project" value="TreeGrafter"/>
</dbReference>
<feature type="transmembrane region" description="Helical" evidence="11">
    <location>
        <begin position="414"/>
        <end position="438"/>
    </location>
</feature>
<feature type="transmembrane region" description="Helical" evidence="11">
    <location>
        <begin position="491"/>
        <end position="509"/>
    </location>
</feature>
<evidence type="ECO:0000256" key="8">
    <source>
        <dbReference type="ARBA" id="ARBA00022989"/>
    </source>
</evidence>
<dbReference type="GO" id="GO:0005886">
    <property type="term" value="C:plasma membrane"/>
    <property type="evidence" value="ECO:0007669"/>
    <property type="project" value="InterPro"/>
</dbReference>
<keyword evidence="4" id="KW-0813">Transport</keyword>
<feature type="transmembrane region" description="Helical" evidence="11">
    <location>
        <begin position="347"/>
        <end position="367"/>
    </location>
</feature>
<dbReference type="PANTHER" id="PTHR19432:SF90">
    <property type="entry name" value="SUCROSE TRANSPORT PROTEIN SUC4"/>
    <property type="match status" value="1"/>
</dbReference>
<feature type="compositionally biased region" description="Basic residues" evidence="10">
    <location>
        <begin position="9"/>
        <end position="19"/>
    </location>
</feature>
<evidence type="ECO:0000256" key="4">
    <source>
        <dbReference type="ARBA" id="ARBA00022448"/>
    </source>
</evidence>
<feature type="transmembrane region" description="Helical" evidence="11">
    <location>
        <begin position="68"/>
        <end position="85"/>
    </location>
</feature>
<organism evidence="12 13">
    <name type="scientific">Mucuna pruriens</name>
    <name type="common">Velvet bean</name>
    <name type="synonym">Dolichos pruriens</name>
    <dbReference type="NCBI Taxonomy" id="157652"/>
    <lineage>
        <taxon>Eukaryota</taxon>
        <taxon>Viridiplantae</taxon>
        <taxon>Streptophyta</taxon>
        <taxon>Embryophyta</taxon>
        <taxon>Tracheophyta</taxon>
        <taxon>Spermatophyta</taxon>
        <taxon>Magnoliopsida</taxon>
        <taxon>eudicotyledons</taxon>
        <taxon>Gunneridae</taxon>
        <taxon>Pentapetalae</taxon>
        <taxon>rosids</taxon>
        <taxon>fabids</taxon>
        <taxon>Fabales</taxon>
        <taxon>Fabaceae</taxon>
        <taxon>Papilionoideae</taxon>
        <taxon>50 kb inversion clade</taxon>
        <taxon>NPAAA clade</taxon>
        <taxon>indigoferoid/millettioid clade</taxon>
        <taxon>Phaseoleae</taxon>
        <taxon>Mucuna</taxon>
    </lineage>
</organism>
<keyword evidence="7" id="KW-0769">Symport</keyword>
<dbReference type="AlphaFoldDB" id="A0A371FUZ9"/>
<feature type="transmembrane region" description="Helical" evidence="11">
    <location>
        <begin position="303"/>
        <end position="323"/>
    </location>
</feature>
<dbReference type="GO" id="GO:0005985">
    <property type="term" value="P:sucrose metabolic process"/>
    <property type="evidence" value="ECO:0007669"/>
    <property type="project" value="UniProtKB-UniPathway"/>
</dbReference>
<comment type="subcellular location">
    <subcellularLocation>
        <location evidence="1">Membrane</location>
        <topology evidence="1">Multi-pass membrane protein</topology>
    </subcellularLocation>
</comment>
<evidence type="ECO:0000256" key="7">
    <source>
        <dbReference type="ARBA" id="ARBA00022847"/>
    </source>
</evidence>
<dbReference type="InterPro" id="IPR005989">
    <property type="entry name" value="Suc_symporter_pln"/>
</dbReference>
<feature type="non-terminal residue" evidence="12">
    <location>
        <position position="1"/>
    </location>
</feature>
<evidence type="ECO:0000313" key="12">
    <source>
        <dbReference type="EMBL" id="RDX81883.1"/>
    </source>
</evidence>
<dbReference type="PANTHER" id="PTHR19432">
    <property type="entry name" value="SUGAR TRANSPORTER"/>
    <property type="match status" value="1"/>
</dbReference>
<comment type="pathway">
    <text evidence="2">Glycan biosynthesis; sucrose metabolism.</text>
</comment>
<proteinExistence type="inferred from homology"/>
<keyword evidence="13" id="KW-1185">Reference proteome</keyword>
<feature type="non-terminal residue" evidence="12">
    <location>
        <position position="520"/>
    </location>
</feature>
<evidence type="ECO:0000256" key="6">
    <source>
        <dbReference type="ARBA" id="ARBA00022692"/>
    </source>
</evidence>
<sequence>MANPETEHRRPRQPRRSKARPSSTAAQPARVPLRLLLRVASVAGGIQFGWALQLSLLTPYVQQLGIPHVWASIIWLCGPLSGLLVQPLVGHLSDRCTSRFGRRRPFILGGALAIAVSVMIIGYSADIGWRFGDTIDHRPWAVGVFVFGFWILDVANNVTQGPCRALLADLTGNFLFLMNFQLSRSKSNDHRRTRVANAYFSMFMAIGNILGYATGSYSGWHKVFAFTVTPACNISCANLKSAFFLDIGFIAVTTCISIMAAHEVPLSSSVAHHVEEAEGESGTAGEAFLWELFGTFRYFSTPVWSILSVTALTWIGWFPFLLFDTDWMGREIYGGEPNEGPNYDTGVRMGALGLLLNSVVLGITSVLMERLCRQRGPGFVWGISNILMSGCFVAMLVVTYVANNIGYVGKDLPPTGIVIAALIIFTVLGFPLAITYSVPYALISTHIQSLGLGQGLSMGVLNLAIVIPQMVVSLGSGPWDQLFGGGNSPAFALAAVAALVSGVIAVLAIPRSGGQKPKSQ</sequence>
<name>A0A371FUZ9_MUCPR</name>
<feature type="region of interest" description="Disordered" evidence="10">
    <location>
        <begin position="1"/>
        <end position="27"/>
    </location>
</feature>
<protein>
    <submittedName>
        <fullName evidence="12">Sucrose transport protein SUC4</fullName>
    </submittedName>
</protein>
<evidence type="ECO:0000256" key="3">
    <source>
        <dbReference type="ARBA" id="ARBA00007134"/>
    </source>
</evidence>
<dbReference type="OrthoDB" id="28755at2759"/>
<feature type="transmembrane region" description="Helical" evidence="11">
    <location>
        <begin position="450"/>
        <end position="471"/>
    </location>
</feature>
<comment type="similarity">
    <text evidence="3">Belongs to the glycoside-pentoside-hexuronide (GPH) cation symporter transporter (TC 2.A.2.4) family.</text>
</comment>
<comment type="caution">
    <text evidence="12">The sequence shown here is derived from an EMBL/GenBank/DDBJ whole genome shotgun (WGS) entry which is preliminary data.</text>
</comment>
<dbReference type="InterPro" id="IPR036259">
    <property type="entry name" value="MFS_trans_sf"/>
</dbReference>
<keyword evidence="8 11" id="KW-1133">Transmembrane helix</keyword>
<keyword evidence="5" id="KW-0762">Sugar transport</keyword>
<evidence type="ECO:0000256" key="2">
    <source>
        <dbReference type="ARBA" id="ARBA00004914"/>
    </source>
</evidence>
<keyword evidence="6 11" id="KW-0812">Transmembrane</keyword>
<evidence type="ECO:0000313" key="13">
    <source>
        <dbReference type="Proteomes" id="UP000257109"/>
    </source>
</evidence>
<reference evidence="12" key="1">
    <citation type="submission" date="2018-05" db="EMBL/GenBank/DDBJ databases">
        <title>Draft genome of Mucuna pruriens seed.</title>
        <authorList>
            <person name="Nnadi N.E."/>
            <person name="Vos R."/>
            <person name="Hasami M.H."/>
            <person name="Devisetty U.K."/>
            <person name="Aguiy J.C."/>
        </authorList>
    </citation>
    <scope>NUCLEOTIDE SEQUENCE [LARGE SCALE GENOMIC DNA]</scope>
    <source>
        <strain evidence="12">JCA_2017</strain>
    </source>
</reference>
<dbReference type="NCBIfam" id="TIGR01301">
    <property type="entry name" value="GPH_sucrose"/>
    <property type="match status" value="1"/>
</dbReference>
<feature type="transmembrane region" description="Helical" evidence="11">
    <location>
        <begin position="195"/>
        <end position="214"/>
    </location>
</feature>
<evidence type="ECO:0000256" key="10">
    <source>
        <dbReference type="SAM" id="MobiDB-lite"/>
    </source>
</evidence>
<feature type="transmembrane region" description="Helical" evidence="11">
    <location>
        <begin position="35"/>
        <end position="56"/>
    </location>
</feature>
<dbReference type="EMBL" id="QJKJ01007803">
    <property type="protein sequence ID" value="RDX81883.1"/>
    <property type="molecule type" value="Genomic_DNA"/>
</dbReference>
<feature type="transmembrane region" description="Helical" evidence="11">
    <location>
        <begin position="243"/>
        <end position="261"/>
    </location>
</feature>
<evidence type="ECO:0000256" key="11">
    <source>
        <dbReference type="SAM" id="Phobius"/>
    </source>
</evidence>
<dbReference type="UniPathway" id="UPA00238"/>
<dbReference type="Proteomes" id="UP000257109">
    <property type="component" value="Unassembled WGS sequence"/>
</dbReference>
<evidence type="ECO:0000256" key="5">
    <source>
        <dbReference type="ARBA" id="ARBA00022597"/>
    </source>
</evidence>
<evidence type="ECO:0000256" key="1">
    <source>
        <dbReference type="ARBA" id="ARBA00004141"/>
    </source>
</evidence>
<dbReference type="CDD" id="cd17313">
    <property type="entry name" value="MFS_SLC45_SUC"/>
    <property type="match status" value="1"/>
</dbReference>
<dbReference type="FunFam" id="1.20.1250.20:FF:000174">
    <property type="entry name" value="Sucrose transport protein"/>
    <property type="match status" value="1"/>
</dbReference>
<dbReference type="Pfam" id="PF13347">
    <property type="entry name" value="MFS_2"/>
    <property type="match status" value="1"/>
</dbReference>
<dbReference type="GO" id="GO:0008506">
    <property type="term" value="F:sucrose:proton symporter activity"/>
    <property type="evidence" value="ECO:0007669"/>
    <property type="project" value="TreeGrafter"/>
</dbReference>
<feature type="transmembrane region" description="Helical" evidence="11">
    <location>
        <begin position="137"/>
        <end position="155"/>
    </location>
</feature>
<evidence type="ECO:0000256" key="9">
    <source>
        <dbReference type="ARBA" id="ARBA00023136"/>
    </source>
</evidence>
<dbReference type="Gene3D" id="1.20.1250.20">
    <property type="entry name" value="MFS general substrate transporter like domains"/>
    <property type="match status" value="1"/>
</dbReference>
<keyword evidence="9 11" id="KW-0472">Membrane</keyword>